<organism evidence="2 3">
    <name type="scientific">Phytophthora lilii</name>
    <dbReference type="NCBI Taxonomy" id="2077276"/>
    <lineage>
        <taxon>Eukaryota</taxon>
        <taxon>Sar</taxon>
        <taxon>Stramenopiles</taxon>
        <taxon>Oomycota</taxon>
        <taxon>Peronosporomycetes</taxon>
        <taxon>Peronosporales</taxon>
        <taxon>Peronosporaceae</taxon>
        <taxon>Phytophthora</taxon>
    </lineage>
</organism>
<sequence>MHKLGFKLYTTENRHAYLKKYDFPSTKVGFPSDGDSENNALNLIKDGTIDLVVNLPSNQSKQTENNYRIRRTAVDFLTAADEQRLGESTKPRFLALSSPACSIGVWTKSTTYDNKLEARESESDPHVKLNKKFIQRVRYYRCTCCCN</sequence>
<dbReference type="OrthoDB" id="434at2759"/>
<keyword evidence="3" id="KW-1185">Reference proteome</keyword>
<proteinExistence type="predicted"/>
<accession>A0A9W6UBR8</accession>
<dbReference type="InterPro" id="IPR036914">
    <property type="entry name" value="MGS-like_dom_sf"/>
</dbReference>
<evidence type="ECO:0000313" key="3">
    <source>
        <dbReference type="Proteomes" id="UP001165083"/>
    </source>
</evidence>
<evidence type="ECO:0000259" key="1">
    <source>
        <dbReference type="SMART" id="SM00851"/>
    </source>
</evidence>
<protein>
    <submittedName>
        <fullName evidence="2">Unnamed protein product</fullName>
    </submittedName>
</protein>
<reference evidence="2" key="1">
    <citation type="submission" date="2023-04" db="EMBL/GenBank/DDBJ databases">
        <title>Phytophthora lilii NBRC 32176.</title>
        <authorList>
            <person name="Ichikawa N."/>
            <person name="Sato H."/>
            <person name="Tonouchi N."/>
        </authorList>
    </citation>
    <scope>NUCLEOTIDE SEQUENCE</scope>
    <source>
        <strain evidence="2">NBRC 32176</strain>
    </source>
</reference>
<name>A0A9W6UBR8_9STRA</name>
<feature type="domain" description="MGS-like" evidence="1">
    <location>
        <begin position="1"/>
        <end position="78"/>
    </location>
</feature>
<dbReference type="AlphaFoldDB" id="A0A9W6UBR8"/>
<dbReference type="SUPFAM" id="SSF52335">
    <property type="entry name" value="Methylglyoxal synthase-like"/>
    <property type="match status" value="1"/>
</dbReference>
<evidence type="ECO:0000313" key="2">
    <source>
        <dbReference type="EMBL" id="GMF29004.1"/>
    </source>
</evidence>
<dbReference type="InterPro" id="IPR011607">
    <property type="entry name" value="MGS-like_dom"/>
</dbReference>
<dbReference type="SMART" id="SM00851">
    <property type="entry name" value="MGS"/>
    <property type="match status" value="1"/>
</dbReference>
<comment type="caution">
    <text evidence="2">The sequence shown here is derived from an EMBL/GenBank/DDBJ whole genome shotgun (WGS) entry which is preliminary data.</text>
</comment>
<gene>
    <name evidence="2" type="ORF">Plil01_001226800</name>
</gene>
<dbReference type="Gene3D" id="3.40.50.1380">
    <property type="entry name" value="Methylglyoxal synthase-like domain"/>
    <property type="match status" value="1"/>
</dbReference>
<dbReference type="Pfam" id="PF02142">
    <property type="entry name" value="MGS"/>
    <property type="match status" value="1"/>
</dbReference>
<dbReference type="EMBL" id="BSXW01000751">
    <property type="protein sequence ID" value="GMF29004.1"/>
    <property type="molecule type" value="Genomic_DNA"/>
</dbReference>
<dbReference type="Proteomes" id="UP001165083">
    <property type="component" value="Unassembled WGS sequence"/>
</dbReference>